<dbReference type="KEGG" id="zal:AZF00_03480"/>
<evidence type="ECO:0000256" key="2">
    <source>
        <dbReference type="ARBA" id="ARBA00020675"/>
    </source>
</evidence>
<dbReference type="InterPro" id="IPR009000">
    <property type="entry name" value="Transl_B-barrel_sf"/>
</dbReference>
<dbReference type="InterPro" id="IPR009061">
    <property type="entry name" value="DNA-bd_dom_put_sf"/>
</dbReference>
<dbReference type="InterPro" id="IPR053905">
    <property type="entry name" value="EF-G-like_DII"/>
</dbReference>
<dbReference type="InterPro" id="IPR006847">
    <property type="entry name" value="IF2_N"/>
</dbReference>
<feature type="binding site" evidence="8">
    <location>
        <begin position="562"/>
        <end position="565"/>
    </location>
    <ligand>
        <name>GTP</name>
        <dbReference type="ChEBI" id="CHEBI:37565"/>
    </ligand>
</feature>
<dbReference type="InterPro" id="IPR000178">
    <property type="entry name" value="TF_IF2_bacterial-like"/>
</dbReference>
<dbReference type="FunFam" id="2.40.30.10:FF:000008">
    <property type="entry name" value="Translation initiation factor IF-2"/>
    <property type="match status" value="1"/>
</dbReference>
<dbReference type="EMBL" id="CP014544">
    <property type="protein sequence ID" value="AMO67417.1"/>
    <property type="molecule type" value="Genomic_DNA"/>
</dbReference>
<organism evidence="12 13">
    <name type="scientific">Zhongshania aliphaticivorans</name>
    <dbReference type="NCBI Taxonomy" id="1470434"/>
    <lineage>
        <taxon>Bacteria</taxon>
        <taxon>Pseudomonadati</taxon>
        <taxon>Pseudomonadota</taxon>
        <taxon>Gammaproteobacteria</taxon>
        <taxon>Cellvibrionales</taxon>
        <taxon>Spongiibacteraceae</taxon>
        <taxon>Zhongshania</taxon>
    </lineage>
</organism>
<sequence>MAEVTVSQLAEVVGAPVERLLRQMKEAGLSHSAAGQAVSDEDKQTLLTFLKRSHGESAEAPQQITLKRKTLSTLKTGSGAGKKTVNIEVRKKRTYVKRDPAEMAAEAAAEEALLRGDAPADEPKAAAEVVAEPVVAEAPAKVEPAEKPAEPVAVEAEKAPEPTPEPEAVKAEPVKAEPVKVEPPVAEEKPAPEPVVADEPVAEVAKPAPANKTDEYREVVENVLDVDPEVLRQRAILRRKAEEERVKERRAAVVAEKKRDEDERIARKKAAAAPSPASADKGAGPAPAAPDAKPSEDKPAPRHHRRAAAAPAAAGDDDRPRRKGGKSRGNKRDDFDGSFAGGGRRKKKTLKLPDDAQRHAFNAPTDKIVYAVNVGETTTAAELAQQMKVKAAEVIKEMIKMGLMVTINQPIDQDTAQLVVEEMGHTVKLVSEDAVEEALEETLGARGAGTMVARAPVVTVMGHVDHGKTSLLDYIRKAKVASGEAGGITQHIGAYHVETGHGMITFLDTPGHAAFTQMRARGAKSTDIVILVVAADDGVMPQTEEAITHARAAGVPLVVAVNKMDKEGADPERVKNELSQRNVISEEWGGDTQFVYVSAHSGEGIDKLLDAVLLQAELLELKAAPDLPAQGLVIESRLDKGRGAVASLLIQSGTLKQGDIVLAGQCSGRVRAMMDENGKPVKEAGPSIPVEILGLDGTPDAGDSFVVVENDKRAREVADFRQVREREQRIKRQQAAKLDRMFESMETAERRILNIVLKTDVRGSLEALQASLMDIGNEEVNVNIVSAGVGGITETDVNLALTSGAVMFGFNVRADSSARKLAENEGVDLRYYSVIYDVIDDVTAALTGMLSPEMREEIVGVAEVRDVFRSPKFGDIAGCMVIEGTVYRNKRIRVLRADVVIYEGELESLRRFKDDAAEVKNGTECGIGVKNYKDVRPGDKIEVYEVKEIARSL</sequence>
<dbReference type="NCBIfam" id="TIGR00487">
    <property type="entry name" value="IF-2"/>
    <property type="match status" value="1"/>
</dbReference>
<comment type="subcellular location">
    <subcellularLocation>
        <location evidence="8">Cytoplasm</location>
    </subcellularLocation>
</comment>
<dbReference type="FunFam" id="3.40.50.300:FF:000019">
    <property type="entry name" value="Translation initiation factor IF-2"/>
    <property type="match status" value="1"/>
</dbReference>
<dbReference type="FunFam" id="3.40.50.10050:FF:000001">
    <property type="entry name" value="Translation initiation factor IF-2"/>
    <property type="match status" value="1"/>
</dbReference>
<keyword evidence="6 8" id="KW-0648">Protein biosynthesis</keyword>
<dbReference type="Pfam" id="PF04760">
    <property type="entry name" value="IF2_N"/>
    <property type="match status" value="2"/>
</dbReference>
<evidence type="ECO:0000256" key="6">
    <source>
        <dbReference type="ARBA" id="ARBA00022917"/>
    </source>
</evidence>
<dbReference type="RefSeq" id="WP_008250517.1">
    <property type="nucleotide sequence ID" value="NZ_CP014544.1"/>
</dbReference>
<gene>
    <name evidence="8" type="primary">infB</name>
    <name evidence="12" type="ORF">AZF00_03480</name>
</gene>
<feature type="compositionally biased region" description="Basic and acidic residues" evidence="10">
    <location>
        <begin position="167"/>
        <end position="191"/>
    </location>
</feature>
<evidence type="ECO:0000259" key="11">
    <source>
        <dbReference type="PROSITE" id="PS51722"/>
    </source>
</evidence>
<protein>
    <recommendedName>
        <fullName evidence="2 8">Translation initiation factor IF-2</fullName>
    </recommendedName>
</protein>
<dbReference type="Pfam" id="PF00009">
    <property type="entry name" value="GTP_EFTU"/>
    <property type="match status" value="1"/>
</dbReference>
<evidence type="ECO:0000256" key="5">
    <source>
        <dbReference type="ARBA" id="ARBA00022741"/>
    </source>
</evidence>
<dbReference type="Gene3D" id="3.40.50.300">
    <property type="entry name" value="P-loop containing nucleotide triphosphate hydrolases"/>
    <property type="match status" value="1"/>
</dbReference>
<keyword evidence="7 8" id="KW-0342">GTP-binding</keyword>
<dbReference type="NCBIfam" id="TIGR00231">
    <property type="entry name" value="small_GTP"/>
    <property type="match status" value="1"/>
</dbReference>
<evidence type="ECO:0000256" key="10">
    <source>
        <dbReference type="SAM" id="MobiDB-lite"/>
    </source>
</evidence>
<feature type="compositionally biased region" description="Basic and acidic residues" evidence="10">
    <location>
        <begin position="143"/>
        <end position="160"/>
    </location>
</feature>
<dbReference type="PROSITE" id="PS01176">
    <property type="entry name" value="IF2"/>
    <property type="match status" value="1"/>
</dbReference>
<evidence type="ECO:0000256" key="9">
    <source>
        <dbReference type="RuleBase" id="RU000644"/>
    </source>
</evidence>
<keyword evidence="3 8" id="KW-0963">Cytoplasm</keyword>
<feature type="binding site" evidence="8">
    <location>
        <begin position="462"/>
        <end position="469"/>
    </location>
    <ligand>
        <name>GTP</name>
        <dbReference type="ChEBI" id="CHEBI:37565"/>
    </ligand>
</feature>
<dbReference type="Pfam" id="PF22042">
    <property type="entry name" value="EF-G_D2"/>
    <property type="match status" value="1"/>
</dbReference>
<dbReference type="SUPFAM" id="SSF52156">
    <property type="entry name" value="Initiation factor IF2/eIF5b, domain 3"/>
    <property type="match status" value="1"/>
</dbReference>
<accession>A0A127M2G7</accession>
<dbReference type="SUPFAM" id="SSF46955">
    <property type="entry name" value="Putative DNA-binding domain"/>
    <property type="match status" value="1"/>
</dbReference>
<dbReference type="SUPFAM" id="SSF52540">
    <property type="entry name" value="P-loop containing nucleoside triphosphate hydrolases"/>
    <property type="match status" value="1"/>
</dbReference>
<feature type="region of interest" description="Disordered" evidence="10">
    <location>
        <begin position="140"/>
        <end position="213"/>
    </location>
</feature>
<dbReference type="GO" id="GO:0003743">
    <property type="term" value="F:translation initiation factor activity"/>
    <property type="evidence" value="ECO:0007669"/>
    <property type="project" value="UniProtKB-UniRule"/>
</dbReference>
<feature type="binding site" evidence="8">
    <location>
        <begin position="508"/>
        <end position="512"/>
    </location>
    <ligand>
        <name>GTP</name>
        <dbReference type="ChEBI" id="CHEBI:37565"/>
    </ligand>
</feature>
<proteinExistence type="inferred from homology"/>
<dbReference type="InterPro" id="IPR044145">
    <property type="entry name" value="IF2_II"/>
</dbReference>
<evidence type="ECO:0000256" key="4">
    <source>
        <dbReference type="ARBA" id="ARBA00022540"/>
    </source>
</evidence>
<dbReference type="GO" id="GO:0005525">
    <property type="term" value="F:GTP binding"/>
    <property type="evidence" value="ECO:0007669"/>
    <property type="project" value="UniProtKB-KW"/>
</dbReference>
<dbReference type="InterPro" id="IPR023115">
    <property type="entry name" value="TIF_IF2_dom3"/>
</dbReference>
<dbReference type="Proteomes" id="UP000074119">
    <property type="component" value="Chromosome"/>
</dbReference>
<dbReference type="Gene3D" id="2.40.30.10">
    <property type="entry name" value="Translation factors"/>
    <property type="match status" value="2"/>
</dbReference>
<comment type="function">
    <text evidence="8 9">One of the essential components for the initiation of protein synthesis. Protects formylmethionyl-tRNA from spontaneous hydrolysis and promotes its binding to the 30S ribosomal subunits. Also involved in the hydrolysis of GTP during the formation of the 70S ribosomal complex.</text>
</comment>
<dbReference type="Pfam" id="PF08364">
    <property type="entry name" value="IF2_assoc"/>
    <property type="match status" value="1"/>
</dbReference>
<evidence type="ECO:0000256" key="7">
    <source>
        <dbReference type="ARBA" id="ARBA00023134"/>
    </source>
</evidence>
<dbReference type="GO" id="GO:0005829">
    <property type="term" value="C:cytosol"/>
    <property type="evidence" value="ECO:0007669"/>
    <property type="project" value="TreeGrafter"/>
</dbReference>
<feature type="compositionally biased region" description="Basic and acidic residues" evidence="10">
    <location>
        <begin position="239"/>
        <end position="265"/>
    </location>
</feature>
<dbReference type="STRING" id="1470434.AZF00_03480"/>
<dbReference type="InterPro" id="IPR000795">
    <property type="entry name" value="T_Tr_GTP-bd_dom"/>
</dbReference>
<dbReference type="CDD" id="cd03692">
    <property type="entry name" value="mtIF2_IVc"/>
    <property type="match status" value="1"/>
</dbReference>
<comment type="similarity">
    <text evidence="1 8 9">Belongs to the TRAFAC class translation factor GTPase superfamily. Classic translation factor GTPase family. IF-2 subfamily.</text>
</comment>
<keyword evidence="4 8" id="KW-0396">Initiation factor</keyword>
<evidence type="ECO:0000256" key="1">
    <source>
        <dbReference type="ARBA" id="ARBA00007733"/>
    </source>
</evidence>
<reference evidence="12 13" key="1">
    <citation type="submission" date="2015-12" db="EMBL/GenBank/DDBJ databases">
        <authorList>
            <person name="Shamseldin A."/>
            <person name="Moawad H."/>
            <person name="Abd El-Rahim W.M."/>
            <person name="Sadowsky M.J."/>
        </authorList>
    </citation>
    <scope>NUCLEOTIDE SEQUENCE [LARGE SCALE GENOMIC DNA]</scope>
    <source>
        <strain evidence="12 13">SM2</strain>
    </source>
</reference>
<dbReference type="InterPro" id="IPR015760">
    <property type="entry name" value="TIF_IF2"/>
</dbReference>
<dbReference type="CDD" id="cd03702">
    <property type="entry name" value="IF2_mtIF2_II"/>
    <property type="match status" value="1"/>
</dbReference>
<dbReference type="GO" id="GO:0003924">
    <property type="term" value="F:GTPase activity"/>
    <property type="evidence" value="ECO:0007669"/>
    <property type="project" value="UniProtKB-UniRule"/>
</dbReference>
<dbReference type="AlphaFoldDB" id="A0A127M2G7"/>
<feature type="compositionally biased region" description="Low complexity" evidence="10">
    <location>
        <begin position="271"/>
        <end position="292"/>
    </location>
</feature>
<dbReference type="PANTHER" id="PTHR43381:SF5">
    <property type="entry name" value="TR-TYPE G DOMAIN-CONTAINING PROTEIN"/>
    <property type="match status" value="1"/>
</dbReference>
<dbReference type="Gene3D" id="3.30.56.50">
    <property type="entry name" value="Putative DNA-binding domain, N-terminal subdomain of bacterial translation initiation factor IF2"/>
    <property type="match status" value="1"/>
</dbReference>
<dbReference type="InterPro" id="IPR036925">
    <property type="entry name" value="TIF_IF2_dom3_sf"/>
</dbReference>
<dbReference type="HAMAP" id="MF_00100_B">
    <property type="entry name" value="IF_2_B"/>
    <property type="match status" value="1"/>
</dbReference>
<dbReference type="PROSITE" id="PS51722">
    <property type="entry name" value="G_TR_2"/>
    <property type="match status" value="1"/>
</dbReference>
<dbReference type="CDD" id="cd01887">
    <property type="entry name" value="IF2_eIF5B"/>
    <property type="match status" value="1"/>
</dbReference>
<evidence type="ECO:0000313" key="13">
    <source>
        <dbReference type="Proteomes" id="UP000074119"/>
    </source>
</evidence>
<dbReference type="Pfam" id="PF11987">
    <property type="entry name" value="IF-2"/>
    <property type="match status" value="1"/>
</dbReference>
<dbReference type="FunFam" id="2.40.30.10:FF:000007">
    <property type="entry name" value="Translation initiation factor IF-2"/>
    <property type="match status" value="1"/>
</dbReference>
<evidence type="ECO:0000256" key="8">
    <source>
        <dbReference type="HAMAP-Rule" id="MF_00100"/>
    </source>
</evidence>
<dbReference type="InterPro" id="IPR005225">
    <property type="entry name" value="Small_GTP-bd"/>
</dbReference>
<dbReference type="InterPro" id="IPR027417">
    <property type="entry name" value="P-loop_NTPase"/>
</dbReference>
<feature type="domain" description="Tr-type G" evidence="11">
    <location>
        <begin position="453"/>
        <end position="622"/>
    </location>
</feature>
<evidence type="ECO:0000256" key="3">
    <source>
        <dbReference type="ARBA" id="ARBA00022490"/>
    </source>
</evidence>
<dbReference type="PANTHER" id="PTHR43381">
    <property type="entry name" value="TRANSLATION INITIATION FACTOR IF-2-RELATED"/>
    <property type="match status" value="1"/>
</dbReference>
<evidence type="ECO:0000313" key="12">
    <source>
        <dbReference type="EMBL" id="AMO67417.1"/>
    </source>
</evidence>
<feature type="region of interest" description="Disordered" evidence="10">
    <location>
        <begin position="230"/>
        <end position="354"/>
    </location>
</feature>
<keyword evidence="5 8" id="KW-0547">Nucleotide-binding</keyword>
<dbReference type="InterPro" id="IPR013575">
    <property type="entry name" value="IF2_assoc_dom_bac"/>
</dbReference>
<name>A0A127M2G7_9GAMM</name>
<dbReference type="SUPFAM" id="SSF50447">
    <property type="entry name" value="Translation proteins"/>
    <property type="match status" value="2"/>
</dbReference>
<feature type="region of interest" description="G-domain" evidence="8">
    <location>
        <begin position="456"/>
        <end position="604"/>
    </location>
</feature>
<dbReference type="Gene3D" id="3.40.50.10050">
    <property type="entry name" value="Translation initiation factor IF- 2, domain 3"/>
    <property type="match status" value="1"/>
</dbReference>
<feature type="compositionally biased region" description="Low complexity" evidence="10">
    <location>
        <begin position="194"/>
        <end position="210"/>
    </location>
</feature>